<comment type="caution">
    <text evidence="1">The sequence shown here is derived from an EMBL/GenBank/DDBJ whole genome shotgun (WGS) entry which is preliminary data.</text>
</comment>
<gene>
    <name evidence="1" type="ORF">MSG28_001370</name>
</gene>
<evidence type="ECO:0000313" key="1">
    <source>
        <dbReference type="EMBL" id="KAI8439909.1"/>
    </source>
</evidence>
<accession>A0ACC0KTN0</accession>
<organism evidence="1 2">
    <name type="scientific">Choristoneura fumiferana</name>
    <name type="common">Spruce budworm moth</name>
    <name type="synonym">Archips fumiferana</name>
    <dbReference type="NCBI Taxonomy" id="7141"/>
    <lineage>
        <taxon>Eukaryota</taxon>
        <taxon>Metazoa</taxon>
        <taxon>Ecdysozoa</taxon>
        <taxon>Arthropoda</taxon>
        <taxon>Hexapoda</taxon>
        <taxon>Insecta</taxon>
        <taxon>Pterygota</taxon>
        <taxon>Neoptera</taxon>
        <taxon>Endopterygota</taxon>
        <taxon>Lepidoptera</taxon>
        <taxon>Glossata</taxon>
        <taxon>Ditrysia</taxon>
        <taxon>Tortricoidea</taxon>
        <taxon>Tortricidae</taxon>
        <taxon>Tortricinae</taxon>
        <taxon>Choristoneura</taxon>
    </lineage>
</organism>
<keyword evidence="2" id="KW-1185">Reference proteome</keyword>
<proteinExistence type="predicted"/>
<evidence type="ECO:0000313" key="2">
    <source>
        <dbReference type="Proteomes" id="UP001064048"/>
    </source>
</evidence>
<reference evidence="1 2" key="1">
    <citation type="journal article" date="2022" name="Genome Biol. Evol.">
        <title>The Spruce Budworm Genome: Reconstructing the Evolutionary History of Antifreeze Proteins.</title>
        <authorList>
            <person name="Beliveau C."/>
            <person name="Gagne P."/>
            <person name="Picq S."/>
            <person name="Vernygora O."/>
            <person name="Keeling C.I."/>
            <person name="Pinkney K."/>
            <person name="Doucet D."/>
            <person name="Wen F."/>
            <person name="Johnston J.S."/>
            <person name="Maaroufi H."/>
            <person name="Boyle B."/>
            <person name="Laroche J."/>
            <person name="Dewar K."/>
            <person name="Juretic N."/>
            <person name="Blackburn G."/>
            <person name="Nisole A."/>
            <person name="Brunet B."/>
            <person name="Brandao M."/>
            <person name="Lumley L."/>
            <person name="Duan J."/>
            <person name="Quan G."/>
            <person name="Lucarotti C.J."/>
            <person name="Roe A.D."/>
            <person name="Sperling F.A.H."/>
            <person name="Levesque R.C."/>
            <person name="Cusson M."/>
        </authorList>
    </citation>
    <scope>NUCLEOTIDE SEQUENCE [LARGE SCALE GENOMIC DNA]</scope>
    <source>
        <strain evidence="1">Glfc:IPQL:Cfum</strain>
    </source>
</reference>
<protein>
    <submittedName>
        <fullName evidence="1">Uncharacterized protein</fullName>
    </submittedName>
</protein>
<name>A0ACC0KTN0_CHOFU</name>
<dbReference type="Proteomes" id="UP001064048">
    <property type="component" value="Chromosome 2"/>
</dbReference>
<dbReference type="EMBL" id="CM046102">
    <property type="protein sequence ID" value="KAI8439909.1"/>
    <property type="molecule type" value="Genomic_DNA"/>
</dbReference>
<sequence>MSADNPIYGPFFGVMGAASAIIFSALGAAYGTAKSGTGIAAMSVMRPELIMKSIIPVVMAGIIAIYGLVVAVLIAGSLEPPSQGYTLFRGFIHLGAGLAVGFSGLAAGFAIGIVGDAGVRGTAQQPRLFVGMILILIFAEVLGLYGLILEEKMQQLTDMTAKKSIIPLNVNKFKDYVKSPPRDYSFIVMFTAMAPSRRCAICQHVYDEYLIVANSFRFSPSYNNKLFFGMVDFDEGSDIFQMLRLNTAPVIMHFPAKGKPKPADSMDFERAGIHAEAIAKWIQDRTDVQIRIFRPPNYSGAVAFSMLFILVAGFLYLRRNNLEFLYNKQMWAVAAVFFCFAMVSGQMWNQIRGPPFFHRSKNGPVYINGGSHGQFVLESYIVAILNGAVVVGMILMIEAAGGVKNTEASRSQAEGKRRRFQSVVGLVLVCVFFSLLLSLEEKVQQLTDMTANKSIITLNVNKFKDYVKSPPRDYSFIVMFTAMAPSRPCVMCQHVYDEYLIVANSFRFSPSYNNKLFFGMVDFDEGSDIFQMGNPKPADSMDFERAGIHAEAIAKWIKDMTDVQIRIFRPSNYSDAVALSMLFTLVAGFLYLRRNNLEFLYNKQMWAVAAVFFCFAMVSGQMWNQIRGPPLFQTSKNRLIFVKGGPHAQYALESYVVAILSILFDKVIISMILMIEAAGGVKNTEASRSQAEGKRRRFQSVVGLALVCVFFSLLLSVFRVKIYYPYRFLFK</sequence>